<protein>
    <submittedName>
        <fullName evidence="1">Uncharacterized protein</fullName>
    </submittedName>
</protein>
<evidence type="ECO:0000313" key="1">
    <source>
        <dbReference type="EMBL" id="ETN97164.1"/>
    </source>
</evidence>
<dbReference type="AlphaFoldDB" id="X6L8U4"/>
<accession>X6L8U4</accession>
<comment type="caution">
    <text evidence="1">The sequence shown here is derived from an EMBL/GenBank/DDBJ whole genome shotgun (WGS) entry which is preliminary data.</text>
</comment>
<dbReference type="Proteomes" id="UP000023152">
    <property type="component" value="Unassembled WGS sequence"/>
</dbReference>
<sequence length="108" mass="13114">KIKEKKFQITDGVTLIFEFTPRHVNDANEAIVKDVWKKNWSELRNKVFEHLKLKNKEKLFLMSRVNDRDDRIENAEELKDYFDEFSIDNTLHTLQLLVVSFLFYFFKI</sequence>
<evidence type="ECO:0000313" key="2">
    <source>
        <dbReference type="Proteomes" id="UP000023152"/>
    </source>
</evidence>
<feature type="non-terminal residue" evidence="1">
    <location>
        <position position="1"/>
    </location>
</feature>
<gene>
    <name evidence="1" type="ORF">RFI_40368</name>
</gene>
<keyword evidence="2" id="KW-1185">Reference proteome</keyword>
<name>X6L8U4_RETFI</name>
<proteinExistence type="predicted"/>
<dbReference type="EMBL" id="ASPP01050602">
    <property type="protein sequence ID" value="ETN97164.1"/>
    <property type="molecule type" value="Genomic_DNA"/>
</dbReference>
<reference evidence="1 2" key="1">
    <citation type="journal article" date="2013" name="Curr. Biol.">
        <title>The Genome of the Foraminiferan Reticulomyxa filosa.</title>
        <authorList>
            <person name="Glockner G."/>
            <person name="Hulsmann N."/>
            <person name="Schleicher M."/>
            <person name="Noegel A.A."/>
            <person name="Eichinger L."/>
            <person name="Gallinger C."/>
            <person name="Pawlowski J."/>
            <person name="Sierra R."/>
            <person name="Euteneuer U."/>
            <person name="Pillet L."/>
            <person name="Moustafa A."/>
            <person name="Platzer M."/>
            <person name="Groth M."/>
            <person name="Szafranski K."/>
            <person name="Schliwa M."/>
        </authorList>
    </citation>
    <scope>NUCLEOTIDE SEQUENCE [LARGE SCALE GENOMIC DNA]</scope>
</reference>
<organism evidence="1 2">
    <name type="scientific">Reticulomyxa filosa</name>
    <dbReference type="NCBI Taxonomy" id="46433"/>
    <lineage>
        <taxon>Eukaryota</taxon>
        <taxon>Sar</taxon>
        <taxon>Rhizaria</taxon>
        <taxon>Retaria</taxon>
        <taxon>Foraminifera</taxon>
        <taxon>Monothalamids</taxon>
        <taxon>Reticulomyxidae</taxon>
        <taxon>Reticulomyxa</taxon>
    </lineage>
</organism>